<evidence type="ECO:0000313" key="2">
    <source>
        <dbReference type="Proteomes" id="UP000234343"/>
    </source>
</evidence>
<dbReference type="KEGG" id="lsh:CAB17_07275"/>
<dbReference type="RefSeq" id="WP_101899552.1">
    <property type="nucleotide sequence ID" value="NZ_CP025491.2"/>
</dbReference>
<reference evidence="1 2" key="1">
    <citation type="submission" date="2017-12" db="EMBL/GenBank/DDBJ databases">
        <title>Legionella sainthelensi LA01-117, whole genome sequence of a clinical isolate from New Zealand.</title>
        <authorList>
            <person name="Cree S.L."/>
            <person name="Slow S."/>
            <person name="Kennedy M.A."/>
            <person name="Murdoch D.R."/>
            <person name="Biggs P.J."/>
            <person name="Anderson T."/>
        </authorList>
    </citation>
    <scope>NUCLEOTIDE SEQUENCE [LARGE SCALE GENOMIC DNA]</scope>
    <source>
        <strain evidence="1 2">LA01-117</strain>
    </source>
</reference>
<dbReference type="EMBL" id="CP025491">
    <property type="protein sequence ID" value="AUH71887.1"/>
    <property type="molecule type" value="Genomic_DNA"/>
</dbReference>
<dbReference type="Proteomes" id="UP000234343">
    <property type="component" value="Chromosome"/>
</dbReference>
<dbReference type="AlphaFoldDB" id="A0A2H5FK11"/>
<protein>
    <submittedName>
        <fullName evidence="1">Uncharacterized protein</fullName>
    </submittedName>
</protein>
<gene>
    <name evidence="1" type="ORF">CAB17_07275</name>
</gene>
<keyword evidence="2" id="KW-1185">Reference proteome</keyword>
<name>A0A2H5FK11_9GAMM</name>
<sequence length="68" mass="7367">MIKIIFSGGLLGIMLSFLVSCAPTATVIGTSYVPINYTYAPGYNPPQVVYPDVPTDTDTYKSVIIIHK</sequence>
<proteinExistence type="predicted"/>
<evidence type="ECO:0000313" key="1">
    <source>
        <dbReference type="EMBL" id="AUH71887.1"/>
    </source>
</evidence>
<accession>A0A2H5FK11</accession>
<organism evidence="1 2">
    <name type="scientific">Legionella sainthelensi</name>
    <dbReference type="NCBI Taxonomy" id="28087"/>
    <lineage>
        <taxon>Bacteria</taxon>
        <taxon>Pseudomonadati</taxon>
        <taxon>Pseudomonadota</taxon>
        <taxon>Gammaproteobacteria</taxon>
        <taxon>Legionellales</taxon>
        <taxon>Legionellaceae</taxon>
        <taxon>Legionella</taxon>
    </lineage>
</organism>
<dbReference type="PROSITE" id="PS51257">
    <property type="entry name" value="PROKAR_LIPOPROTEIN"/>
    <property type="match status" value="1"/>
</dbReference>